<gene>
    <name evidence="1" type="ORF">DESUT3_00970</name>
</gene>
<dbReference type="RefSeq" id="WP_221250511.1">
    <property type="nucleotide sequence ID" value="NZ_AP024355.1"/>
</dbReference>
<keyword evidence="2" id="KW-1185">Reference proteome</keyword>
<sequence length="145" mass="15329">MSNVTSIYRGALPAPEQNCIATVVEVKGGEAVSVTGLPGSIEPVAVSGHFSEVPPLKAGDRVAVMLTGAGPIVMARLRARGEQPGPRIEDEEGQLVLDAEKGIRLQCGESRIELTPDGRIWVDGREIYSVAAGRMRLQGAVIELN</sequence>
<reference evidence="1 2" key="2">
    <citation type="journal article" date="2021" name="Int. J. Syst. Evol. Microbiol.">
        <title>Isolation and Polyphasic Characterization of Desulfuromonas versatilis sp. Nov., an Electrogenic Bacteria Capable of Versatile Metabolism Isolated from a Graphene Oxide-Reducing Enrichment Culture.</title>
        <authorList>
            <person name="Xie L."/>
            <person name="Yoshida N."/>
            <person name="Ishii S."/>
            <person name="Meng L."/>
        </authorList>
    </citation>
    <scope>NUCLEOTIDE SEQUENCE [LARGE SCALE GENOMIC DNA]</scope>
    <source>
        <strain evidence="1 2">NIT-T3</strain>
    </source>
</reference>
<dbReference type="EMBL" id="AP024355">
    <property type="protein sequence ID" value="BCR03028.1"/>
    <property type="molecule type" value="Genomic_DNA"/>
</dbReference>
<evidence type="ECO:0008006" key="3">
    <source>
        <dbReference type="Google" id="ProtNLM"/>
    </source>
</evidence>
<evidence type="ECO:0000313" key="2">
    <source>
        <dbReference type="Proteomes" id="UP001319827"/>
    </source>
</evidence>
<reference evidence="1 2" key="1">
    <citation type="journal article" date="2016" name="C (Basel)">
        <title>Selective Growth of and Electricity Production by Marine Exoelectrogenic Bacteria in Self-Aggregated Hydrogel of Microbially Reduced Graphene Oxide.</title>
        <authorList>
            <person name="Yoshida N."/>
            <person name="Goto Y."/>
            <person name="Miyata Y."/>
        </authorList>
    </citation>
    <scope>NUCLEOTIDE SEQUENCE [LARGE SCALE GENOMIC DNA]</scope>
    <source>
        <strain evidence="1 2">NIT-T3</strain>
    </source>
</reference>
<name>A0ABN6DS29_9BACT</name>
<dbReference type="Proteomes" id="UP001319827">
    <property type="component" value="Chromosome"/>
</dbReference>
<organism evidence="1 2">
    <name type="scientific">Desulfuromonas versatilis</name>
    <dbReference type="NCBI Taxonomy" id="2802975"/>
    <lineage>
        <taxon>Bacteria</taxon>
        <taxon>Pseudomonadati</taxon>
        <taxon>Thermodesulfobacteriota</taxon>
        <taxon>Desulfuromonadia</taxon>
        <taxon>Desulfuromonadales</taxon>
        <taxon>Desulfuromonadaceae</taxon>
        <taxon>Desulfuromonas</taxon>
    </lineage>
</organism>
<protein>
    <recommendedName>
        <fullName evidence="3">Gp5/Type VI secretion system Vgr protein OB-fold domain-containing protein</fullName>
    </recommendedName>
</protein>
<evidence type="ECO:0000313" key="1">
    <source>
        <dbReference type="EMBL" id="BCR03028.1"/>
    </source>
</evidence>
<accession>A0ABN6DS29</accession>
<proteinExistence type="predicted"/>